<dbReference type="Proteomes" id="UP000593564">
    <property type="component" value="Unassembled WGS sequence"/>
</dbReference>
<sequence length="144" mass="16311">MNEIGNVVVELENREASFDCWKPDSPNGGHVDSEPPRQGVEGVSKVVQQKGKRSGRVVALEDGLPNLFPDLLELSRTPVADGDRDGERLEADLGNELLKNKELEDGNRRKSVQINELEARVDVMERIIGTKAVNFFYWVRERYY</sequence>
<proteinExistence type="predicted"/>
<feature type="region of interest" description="Disordered" evidence="2">
    <location>
        <begin position="19"/>
        <end position="49"/>
    </location>
</feature>
<keyword evidence="1" id="KW-0175">Coiled coil</keyword>
<accession>A0A7J7GB64</accession>
<keyword evidence="4" id="KW-1185">Reference proteome</keyword>
<name>A0A7J7GB64_CAMSI</name>
<evidence type="ECO:0000256" key="1">
    <source>
        <dbReference type="SAM" id="Coils"/>
    </source>
</evidence>
<comment type="caution">
    <text evidence="3">The sequence shown here is derived from an EMBL/GenBank/DDBJ whole genome shotgun (WGS) entry which is preliminary data.</text>
</comment>
<evidence type="ECO:0000256" key="2">
    <source>
        <dbReference type="SAM" id="MobiDB-lite"/>
    </source>
</evidence>
<evidence type="ECO:0000313" key="4">
    <source>
        <dbReference type="Proteomes" id="UP000593564"/>
    </source>
</evidence>
<dbReference type="AlphaFoldDB" id="A0A7J7GB64"/>
<reference evidence="3 4" key="2">
    <citation type="submission" date="2020-07" db="EMBL/GenBank/DDBJ databases">
        <title>Genome assembly of wild tea tree DASZ reveals pedigree and selection history of tea varieties.</title>
        <authorList>
            <person name="Zhang W."/>
        </authorList>
    </citation>
    <scope>NUCLEOTIDE SEQUENCE [LARGE SCALE GENOMIC DNA]</scope>
    <source>
        <strain evidence="4">cv. G240</strain>
        <tissue evidence="3">Leaf</tissue>
    </source>
</reference>
<protein>
    <submittedName>
        <fullName evidence="3">Uncharacterized protein</fullName>
    </submittedName>
</protein>
<gene>
    <name evidence="3" type="ORF">HYC85_025498</name>
</gene>
<reference evidence="4" key="1">
    <citation type="journal article" date="2020" name="Nat. Commun.">
        <title>Genome assembly of wild tea tree DASZ reveals pedigree and selection history of tea varieties.</title>
        <authorList>
            <person name="Zhang W."/>
            <person name="Zhang Y."/>
            <person name="Qiu H."/>
            <person name="Guo Y."/>
            <person name="Wan H."/>
            <person name="Zhang X."/>
            <person name="Scossa F."/>
            <person name="Alseekh S."/>
            <person name="Zhang Q."/>
            <person name="Wang P."/>
            <person name="Xu L."/>
            <person name="Schmidt M.H."/>
            <person name="Jia X."/>
            <person name="Li D."/>
            <person name="Zhu A."/>
            <person name="Guo F."/>
            <person name="Chen W."/>
            <person name="Ni D."/>
            <person name="Usadel B."/>
            <person name="Fernie A.R."/>
            <person name="Wen W."/>
        </authorList>
    </citation>
    <scope>NUCLEOTIDE SEQUENCE [LARGE SCALE GENOMIC DNA]</scope>
    <source>
        <strain evidence="4">cv. G240</strain>
    </source>
</reference>
<dbReference type="EMBL" id="JACBKZ010000012">
    <property type="protein sequence ID" value="KAF5937992.1"/>
    <property type="molecule type" value="Genomic_DNA"/>
</dbReference>
<feature type="coiled-coil region" evidence="1">
    <location>
        <begin position="100"/>
        <end position="127"/>
    </location>
</feature>
<organism evidence="3 4">
    <name type="scientific">Camellia sinensis</name>
    <name type="common">Tea plant</name>
    <name type="synonym">Thea sinensis</name>
    <dbReference type="NCBI Taxonomy" id="4442"/>
    <lineage>
        <taxon>Eukaryota</taxon>
        <taxon>Viridiplantae</taxon>
        <taxon>Streptophyta</taxon>
        <taxon>Embryophyta</taxon>
        <taxon>Tracheophyta</taxon>
        <taxon>Spermatophyta</taxon>
        <taxon>Magnoliopsida</taxon>
        <taxon>eudicotyledons</taxon>
        <taxon>Gunneridae</taxon>
        <taxon>Pentapetalae</taxon>
        <taxon>asterids</taxon>
        <taxon>Ericales</taxon>
        <taxon>Theaceae</taxon>
        <taxon>Camellia</taxon>
    </lineage>
</organism>
<evidence type="ECO:0000313" key="3">
    <source>
        <dbReference type="EMBL" id="KAF5937992.1"/>
    </source>
</evidence>